<proteinExistence type="predicted"/>
<gene>
    <name evidence="2" type="ORF">QQF64_005087</name>
</gene>
<feature type="region of interest" description="Disordered" evidence="1">
    <location>
        <begin position="53"/>
        <end position="85"/>
    </location>
</feature>
<protein>
    <submittedName>
        <fullName evidence="2">Uncharacterized protein</fullName>
    </submittedName>
</protein>
<sequence>MEEGGWSWRMRKNNGIEELQRGKAEAGVCVFSRCLSAPFTTWRTLKTPQPIAFFPPPSRTPVSALPGHSSTARARERGHAACAHT</sequence>
<reference evidence="2 3" key="1">
    <citation type="submission" date="2023-09" db="EMBL/GenBank/DDBJ databases">
        <authorList>
            <person name="Wang M."/>
        </authorList>
    </citation>
    <scope>NUCLEOTIDE SEQUENCE [LARGE SCALE GENOMIC DNA]</scope>
    <source>
        <strain evidence="2">GT-2023</strain>
        <tissue evidence="2">Liver</tissue>
    </source>
</reference>
<comment type="caution">
    <text evidence="2">The sequence shown here is derived from an EMBL/GenBank/DDBJ whole genome shotgun (WGS) entry which is preliminary data.</text>
</comment>
<evidence type="ECO:0000313" key="2">
    <source>
        <dbReference type="EMBL" id="KAL1264732.1"/>
    </source>
</evidence>
<evidence type="ECO:0000313" key="3">
    <source>
        <dbReference type="Proteomes" id="UP001558613"/>
    </source>
</evidence>
<dbReference type="EMBL" id="JAYMGO010000012">
    <property type="protein sequence ID" value="KAL1264732.1"/>
    <property type="molecule type" value="Genomic_DNA"/>
</dbReference>
<accession>A0ABR3MKG0</accession>
<keyword evidence="3" id="KW-1185">Reference proteome</keyword>
<name>A0ABR3MKG0_9TELE</name>
<evidence type="ECO:0000256" key="1">
    <source>
        <dbReference type="SAM" id="MobiDB-lite"/>
    </source>
</evidence>
<organism evidence="2 3">
    <name type="scientific">Cirrhinus molitorella</name>
    <name type="common">mud carp</name>
    <dbReference type="NCBI Taxonomy" id="172907"/>
    <lineage>
        <taxon>Eukaryota</taxon>
        <taxon>Metazoa</taxon>
        <taxon>Chordata</taxon>
        <taxon>Craniata</taxon>
        <taxon>Vertebrata</taxon>
        <taxon>Euteleostomi</taxon>
        <taxon>Actinopterygii</taxon>
        <taxon>Neopterygii</taxon>
        <taxon>Teleostei</taxon>
        <taxon>Ostariophysi</taxon>
        <taxon>Cypriniformes</taxon>
        <taxon>Cyprinidae</taxon>
        <taxon>Labeoninae</taxon>
        <taxon>Labeonini</taxon>
        <taxon>Cirrhinus</taxon>
    </lineage>
</organism>
<dbReference type="Proteomes" id="UP001558613">
    <property type="component" value="Unassembled WGS sequence"/>
</dbReference>